<dbReference type="RefSeq" id="WP_121794844.1">
    <property type="nucleotide sequence ID" value="NZ_RDBF01000009.1"/>
</dbReference>
<keyword evidence="3" id="KW-1185">Reference proteome</keyword>
<sequence>MLTTYRAVLQTPGAVAFSLAATLGRLPLSMAGLGIVLLVVERTGSYAQAGLVAAGYILAAAVAAPVQGRVADRWGQAPVLVAASVLFAAGVGLVLATAGGPTGLAILCAAIAGLGAPQTGNMARRRWSHLLAADRSRLTTAFALEAVLDEAVFIVGPVLVTFLTISVAEPAGLLVAAACSCAGSWGLAVHRSSAPPAHRGPRGSSEPLPIGLLAVVVVAAACMGVLFGSTEVLVVAFTDAHGRPGLAGLVLALWAVGSLAAGVLVGALPAPASPLRRLRATTAILGLLFLPLPWAPNVALLAAGMLITGFMVAPTLIAATTLVEATISPARLTEALMWTGAGLSVGVAPGASLSGLVVDHVNASAGFVVPCVAAFAASAIAVAYRRPLPSAHAAG</sequence>
<accession>A0A3L8PIL3</accession>
<feature type="transmembrane region" description="Helical" evidence="1">
    <location>
        <begin position="46"/>
        <end position="66"/>
    </location>
</feature>
<feature type="transmembrane region" description="Helical" evidence="1">
    <location>
        <begin position="78"/>
        <end position="96"/>
    </location>
</feature>
<dbReference type="AlphaFoldDB" id="A0A3L8PIL3"/>
<proteinExistence type="predicted"/>
<evidence type="ECO:0000313" key="3">
    <source>
        <dbReference type="Proteomes" id="UP000282515"/>
    </source>
</evidence>
<dbReference type="Pfam" id="PF07690">
    <property type="entry name" value="MFS_1"/>
    <property type="match status" value="1"/>
</dbReference>
<dbReference type="Proteomes" id="UP000282515">
    <property type="component" value="Unassembled WGS sequence"/>
</dbReference>
<feature type="transmembrane region" description="Helical" evidence="1">
    <location>
        <begin position="12"/>
        <end position="40"/>
    </location>
</feature>
<dbReference type="PANTHER" id="PTHR23542:SF1">
    <property type="entry name" value="MAJOR FACILITATOR SUPERFAMILY (MFS) PROFILE DOMAIN-CONTAINING PROTEIN"/>
    <property type="match status" value="1"/>
</dbReference>
<dbReference type="Gene3D" id="1.20.1250.20">
    <property type="entry name" value="MFS general substrate transporter like domains"/>
    <property type="match status" value="1"/>
</dbReference>
<evidence type="ECO:0000256" key="1">
    <source>
        <dbReference type="SAM" id="Phobius"/>
    </source>
</evidence>
<feature type="transmembrane region" description="Helical" evidence="1">
    <location>
        <begin position="246"/>
        <end position="266"/>
    </location>
</feature>
<name>A0A3L8PIL3_9ACTN</name>
<protein>
    <submittedName>
        <fullName evidence="2">MFS transporter</fullName>
    </submittedName>
</protein>
<evidence type="ECO:0000313" key="2">
    <source>
        <dbReference type="EMBL" id="RLV55246.1"/>
    </source>
</evidence>
<keyword evidence="1" id="KW-0472">Membrane</keyword>
<feature type="transmembrane region" description="Helical" evidence="1">
    <location>
        <begin position="210"/>
        <end position="234"/>
    </location>
</feature>
<keyword evidence="1" id="KW-1133">Transmembrane helix</keyword>
<comment type="caution">
    <text evidence="2">The sequence shown here is derived from an EMBL/GenBank/DDBJ whole genome shotgun (WGS) entry which is preliminary data.</text>
</comment>
<feature type="transmembrane region" description="Helical" evidence="1">
    <location>
        <begin position="335"/>
        <end position="358"/>
    </location>
</feature>
<dbReference type="PANTHER" id="PTHR23542">
    <property type="match status" value="1"/>
</dbReference>
<dbReference type="InterPro" id="IPR011701">
    <property type="entry name" value="MFS"/>
</dbReference>
<dbReference type="EMBL" id="RDBF01000009">
    <property type="protein sequence ID" value="RLV55246.1"/>
    <property type="molecule type" value="Genomic_DNA"/>
</dbReference>
<keyword evidence="1" id="KW-0812">Transmembrane</keyword>
<reference evidence="2 3" key="1">
    <citation type="submission" date="2018-10" db="EMBL/GenBank/DDBJ databases">
        <title>Aeromicrobium sp. 9W16Y-2 whole genome shotgun sequence.</title>
        <authorList>
            <person name="Li F."/>
        </authorList>
    </citation>
    <scope>NUCLEOTIDE SEQUENCE [LARGE SCALE GENOMIC DNA]</scope>
    <source>
        <strain evidence="2 3">9W16Y-2</strain>
    </source>
</reference>
<dbReference type="InterPro" id="IPR036259">
    <property type="entry name" value="MFS_trans_sf"/>
</dbReference>
<feature type="transmembrane region" description="Helical" evidence="1">
    <location>
        <begin position="364"/>
        <end position="384"/>
    </location>
</feature>
<dbReference type="GO" id="GO:0022857">
    <property type="term" value="F:transmembrane transporter activity"/>
    <property type="evidence" value="ECO:0007669"/>
    <property type="project" value="InterPro"/>
</dbReference>
<gene>
    <name evidence="2" type="ORF">D9V41_12150</name>
</gene>
<dbReference type="OrthoDB" id="9180256at2"/>
<organism evidence="2 3">
    <name type="scientific">Aeromicrobium phragmitis</name>
    <dbReference type="NCBI Taxonomy" id="2478914"/>
    <lineage>
        <taxon>Bacteria</taxon>
        <taxon>Bacillati</taxon>
        <taxon>Actinomycetota</taxon>
        <taxon>Actinomycetes</taxon>
        <taxon>Propionibacteriales</taxon>
        <taxon>Nocardioidaceae</taxon>
        <taxon>Aeromicrobium</taxon>
    </lineage>
</organism>
<dbReference type="SUPFAM" id="SSF103473">
    <property type="entry name" value="MFS general substrate transporter"/>
    <property type="match status" value="1"/>
</dbReference>